<dbReference type="RefSeq" id="XP_457584.2">
    <property type="nucleotide sequence ID" value="XM_457584.1"/>
</dbReference>
<dbReference type="OMA" id="IMEFRIM"/>
<proteinExistence type="predicted"/>
<dbReference type="EMBL" id="CR382134">
    <property type="protein sequence ID" value="CAG85595.2"/>
    <property type="molecule type" value="Genomic_DNA"/>
</dbReference>
<feature type="transmembrane region" description="Helical" evidence="1">
    <location>
        <begin position="433"/>
        <end position="465"/>
    </location>
</feature>
<dbReference type="HOGENOM" id="CLU_007914_3_1_1"/>
<dbReference type="InterPro" id="IPR007720">
    <property type="entry name" value="PigQ/GPI1"/>
</dbReference>
<evidence type="ECO:0000256" key="1">
    <source>
        <dbReference type="SAM" id="Phobius"/>
    </source>
</evidence>
<dbReference type="Pfam" id="PF05024">
    <property type="entry name" value="Gpi1"/>
    <property type="match status" value="1"/>
</dbReference>
<dbReference type="KEGG" id="dha:DEHA2B14652g"/>
<gene>
    <name evidence="2" type="ordered locus">DEHA2B14652g</name>
</gene>
<organism evidence="2 3">
    <name type="scientific">Debaryomyces hansenii (strain ATCC 36239 / CBS 767 / BCRC 21394 / JCM 1990 / NBRC 0083 / IGC 2968)</name>
    <name type="common">Yeast</name>
    <name type="synonym">Torulaspora hansenii</name>
    <dbReference type="NCBI Taxonomy" id="284592"/>
    <lineage>
        <taxon>Eukaryota</taxon>
        <taxon>Fungi</taxon>
        <taxon>Dikarya</taxon>
        <taxon>Ascomycota</taxon>
        <taxon>Saccharomycotina</taxon>
        <taxon>Pichiomycetes</taxon>
        <taxon>Debaryomycetaceae</taxon>
        <taxon>Debaryomyces</taxon>
    </lineage>
</organism>
<dbReference type="GeneID" id="2913553"/>
<feature type="transmembrane region" description="Helical" evidence="1">
    <location>
        <begin position="209"/>
        <end position="231"/>
    </location>
</feature>
<keyword evidence="1" id="KW-0472">Membrane</keyword>
<dbReference type="eggNOG" id="KOG1183">
    <property type="taxonomic scope" value="Eukaryota"/>
</dbReference>
<dbReference type="FunCoup" id="Q6BW35">
    <property type="interactions" value="91"/>
</dbReference>
<dbReference type="GO" id="GO:0006506">
    <property type="term" value="P:GPI anchor biosynthetic process"/>
    <property type="evidence" value="ECO:0007669"/>
    <property type="project" value="InterPro"/>
</dbReference>
<keyword evidence="1" id="KW-0812">Transmembrane</keyword>
<keyword evidence="1" id="KW-1133">Transmembrane helix</keyword>
<feature type="transmembrane region" description="Helical" evidence="1">
    <location>
        <begin position="305"/>
        <end position="324"/>
    </location>
</feature>
<reference evidence="2 3" key="1">
    <citation type="journal article" date="2004" name="Nature">
        <title>Genome evolution in yeasts.</title>
        <authorList>
            <consortium name="Genolevures"/>
            <person name="Dujon B."/>
            <person name="Sherman D."/>
            <person name="Fischer G."/>
            <person name="Durrens P."/>
            <person name="Casaregola S."/>
            <person name="Lafontaine I."/>
            <person name="de Montigny J."/>
            <person name="Marck C."/>
            <person name="Neuveglise C."/>
            <person name="Talla E."/>
            <person name="Goffard N."/>
            <person name="Frangeul L."/>
            <person name="Aigle M."/>
            <person name="Anthouard V."/>
            <person name="Babour A."/>
            <person name="Barbe V."/>
            <person name="Barnay S."/>
            <person name="Blanchin S."/>
            <person name="Beckerich J.M."/>
            <person name="Beyne E."/>
            <person name="Bleykasten C."/>
            <person name="Boisrame A."/>
            <person name="Boyer J."/>
            <person name="Cattolico L."/>
            <person name="Confanioleri F."/>
            <person name="de Daruvar A."/>
            <person name="Despons L."/>
            <person name="Fabre E."/>
            <person name="Fairhead C."/>
            <person name="Ferry-Dumazet H."/>
            <person name="Groppi A."/>
            <person name="Hantraye F."/>
            <person name="Hennequin C."/>
            <person name="Jauniaux N."/>
            <person name="Joyet P."/>
            <person name="Kachouri R."/>
            <person name="Kerrest A."/>
            <person name="Koszul R."/>
            <person name="Lemaire M."/>
            <person name="Lesur I."/>
            <person name="Ma L."/>
            <person name="Muller H."/>
            <person name="Nicaud J.M."/>
            <person name="Nikolski M."/>
            <person name="Oztas S."/>
            <person name="Ozier-Kalogeropoulos O."/>
            <person name="Pellenz S."/>
            <person name="Potier S."/>
            <person name="Richard G.F."/>
            <person name="Straub M.L."/>
            <person name="Suleau A."/>
            <person name="Swennene D."/>
            <person name="Tekaia F."/>
            <person name="Wesolowski-Louvel M."/>
            <person name="Westhof E."/>
            <person name="Wirth B."/>
            <person name="Zeniou-Meyer M."/>
            <person name="Zivanovic I."/>
            <person name="Bolotin-Fukuhara M."/>
            <person name="Thierry A."/>
            <person name="Bouchier C."/>
            <person name="Caudron B."/>
            <person name="Scarpelli C."/>
            <person name="Gaillardin C."/>
            <person name="Weissenbach J."/>
            <person name="Wincker P."/>
            <person name="Souciet J.L."/>
        </authorList>
    </citation>
    <scope>NUCLEOTIDE SEQUENCE [LARGE SCALE GENOMIC DNA]</scope>
    <source>
        <strain evidence="3">ATCC 36239 / CBS 767 / BCRC 21394 / JCM 1990 / NBRC 0083 / IGC 2968</strain>
    </source>
</reference>
<keyword evidence="3" id="KW-1185">Reference proteome</keyword>
<dbReference type="PANTHER" id="PTHR21329:SF3">
    <property type="entry name" value="PHOSPHATIDYLINOSITOL N-ACETYLGLUCOSAMINYLTRANSFERASE SUBUNIT Q"/>
    <property type="match status" value="1"/>
</dbReference>
<dbReference type="OrthoDB" id="70250at2759"/>
<dbReference type="GO" id="GO:0016020">
    <property type="term" value="C:membrane"/>
    <property type="evidence" value="ECO:0007669"/>
    <property type="project" value="InterPro"/>
</dbReference>
<dbReference type="GO" id="GO:0005783">
    <property type="term" value="C:endoplasmic reticulum"/>
    <property type="evidence" value="ECO:0007669"/>
    <property type="project" value="TreeGrafter"/>
</dbReference>
<accession>Q6BW35</accession>
<dbReference type="Proteomes" id="UP000000599">
    <property type="component" value="Chromosome B"/>
</dbReference>
<dbReference type="InParanoid" id="Q6BW35"/>
<evidence type="ECO:0000313" key="3">
    <source>
        <dbReference type="Proteomes" id="UP000000599"/>
    </source>
</evidence>
<sequence>MNHTIYFPTDSLNTLRTKRNRGRRFYILGYRIKNVHIVIHLVPMNISAKLYEFTKQNDILKDLQIIGCVNETSEEQNGLQLSHNSDDKYPAVISNDKKKYSFILFHPPNFRNLEYFSIDPILLQSTGNVEVNTNDQMYQQKLNEFDPITRESKPLSISDDEVLDKINQSSRYKNAIQAWISRSMSTDANPSLLQRVKTNKTVEEISRRIFQLLISIVSTIQMLTIWIIWILNYEFRSTKLIDCSHVFRQLDLRMQQINFFPIQFLCYYDKNILYGDSEVLHKLKIPVFNSNLNINNSNYINLYNSIWLIFNDVLLGITIWKIIISNFDSIIMFINETIIRKLLFNDFYDLIKWVSVNHPAGFKLNTELGQFMGDLFLWTLKFWKSLVADILVIDSKNVIFRPIELNFSYILSFVGTWSNISTIHKVLSQILKIYVGIVCHLGFTFFIGCIIDYFQIITFHLYCFYYTSSKIYQKQVQVIKSLFQLFCGKKYNVLRNRIDNLNNYTYEGQFFDIDQLLLGTLLFMILVLLLPTVFAFYLMFFLSRLACIIVVNSIENLLIVINYLPLFVILLKLKNSNRLQGGITFDHLTVSNKTNYLLLSNKSLTYSEIFKNFVKLFKKSKNFKESLVQFFVLGEPVSLKHNYRMIFNYLMLPENYDKTTEIWKPIISSNKK</sequence>
<dbReference type="PANTHER" id="PTHR21329">
    <property type="entry name" value="PHOSPHATIDYLINOSITOL N-ACETYLGLUCOSAMINYLTRANSFERASE SUBUNIT Q-RELATED"/>
    <property type="match status" value="1"/>
</dbReference>
<name>Q6BW35_DEBHA</name>
<feature type="transmembrane region" description="Helical" evidence="1">
    <location>
        <begin position="548"/>
        <end position="571"/>
    </location>
</feature>
<feature type="transmembrane region" description="Helical" evidence="1">
    <location>
        <begin position="516"/>
        <end position="542"/>
    </location>
</feature>
<protein>
    <submittedName>
        <fullName evidence="2">DEHA2B14652p</fullName>
    </submittedName>
</protein>
<evidence type="ECO:0000313" key="2">
    <source>
        <dbReference type="EMBL" id="CAG85595.2"/>
    </source>
</evidence>
<dbReference type="VEuPathDB" id="FungiDB:DEHA2B14652g"/>
<dbReference type="AlphaFoldDB" id="Q6BW35"/>
<dbReference type="STRING" id="284592.Q6BW35"/>